<dbReference type="InterPro" id="IPR015421">
    <property type="entry name" value="PyrdxlP-dep_Trfase_major"/>
</dbReference>
<comment type="pathway">
    <text evidence="4">Amino-acid biosynthesis; L-arginine biosynthesis; N(2)-acetyl-L-ornithine from L-glutamate: step 4/4.</text>
</comment>
<dbReference type="PROSITE" id="PS00600">
    <property type="entry name" value="AA_TRANSFER_CLASS_3"/>
    <property type="match status" value="1"/>
</dbReference>
<comment type="miscellaneous">
    <text evidence="4">May also have succinyldiaminopimelate aminotransferase activity, thus carrying out the corresponding step in lysine biosynthesis.</text>
</comment>
<dbReference type="InterPro" id="IPR015424">
    <property type="entry name" value="PyrdxlP-dep_Trfase"/>
</dbReference>
<dbReference type="HAMAP" id="MF_01107">
    <property type="entry name" value="ArgD_aminotrans_3"/>
    <property type="match status" value="1"/>
</dbReference>
<proteinExistence type="inferred from homology"/>
<dbReference type="PANTHER" id="PTHR11986">
    <property type="entry name" value="AMINOTRANSFERASE CLASS III"/>
    <property type="match status" value="1"/>
</dbReference>
<dbReference type="GO" id="GO:0030170">
    <property type="term" value="F:pyridoxal phosphate binding"/>
    <property type="evidence" value="ECO:0007669"/>
    <property type="project" value="InterPro"/>
</dbReference>
<comment type="subcellular location">
    <subcellularLocation>
        <location evidence="4">Cytoplasm</location>
    </subcellularLocation>
</comment>
<feature type="modified residue" description="N6-(pyridoxal phosphate)lysine" evidence="4">
    <location>
        <position position="262"/>
    </location>
</feature>
<dbReference type="Gene3D" id="3.90.1150.10">
    <property type="entry name" value="Aspartate Aminotransferase, domain 1"/>
    <property type="match status" value="1"/>
</dbReference>
<sequence>MGRLCFFNRAVTREPEGDRPVISPVMPTYARAPLEFERGEGAWLTTTGGETYLDFGAGIAVNALGHAHPKLVAALEAQARRVWHLSNLYEIPQQKALAARLVDATFADTVFFTNSGAEAMECAIKTARKHFSAKGEDRHEIITFEGSFHGRTLATISAAGAEKLTKGFGPLLPGFVHLPFGDHDALHAAIGPKTAAILIEPIQGEGGIRPVPKQCLRGLRELCDAHGILLILDEIQCGMGRTGALFAHEHAGITPDIMAVAKGIGGGFPLGACLATEDAASGMVAGTHGSTYGGNPLACAVGLAVMDEIANEPFLAEVRRKAGFLNQRLSELADEHADIVDEIRGEGLMLGIRIREGFACGDVVQAGRAAHLLTVPGGDNVVRILPPLNTPDEDLAEGVRRLGVALAAVRERTA</sequence>
<evidence type="ECO:0000256" key="3">
    <source>
        <dbReference type="ARBA" id="ARBA00022898"/>
    </source>
</evidence>
<dbReference type="Pfam" id="PF00202">
    <property type="entry name" value="Aminotran_3"/>
    <property type="match status" value="1"/>
</dbReference>
<comment type="cofactor">
    <cofactor evidence="4">
        <name>pyridoxal 5'-phosphate</name>
        <dbReference type="ChEBI" id="CHEBI:597326"/>
    </cofactor>
    <text evidence="4">Binds 1 pyridoxal phosphate per subunit.</text>
</comment>
<feature type="binding site" evidence="4">
    <location>
        <begin position="233"/>
        <end position="236"/>
    </location>
    <ligand>
        <name>pyridoxal 5'-phosphate</name>
        <dbReference type="ChEBI" id="CHEBI:597326"/>
    </ligand>
</feature>
<keyword evidence="4" id="KW-0963">Cytoplasm</keyword>
<comment type="caution">
    <text evidence="5">The sequence shown here is derived from an EMBL/GenBank/DDBJ whole genome shotgun (WGS) entry which is preliminary data.</text>
</comment>
<dbReference type="EC" id="2.6.1.11" evidence="4"/>
<dbReference type="PANTHER" id="PTHR11986:SF113">
    <property type="entry name" value="SUCCINYLORNITHINE TRANSAMINASE"/>
    <property type="match status" value="1"/>
</dbReference>
<feature type="binding site" evidence="4">
    <location>
        <begin position="116"/>
        <end position="117"/>
    </location>
    <ligand>
        <name>pyridoxal 5'-phosphate</name>
        <dbReference type="ChEBI" id="CHEBI:597326"/>
    </ligand>
</feature>
<comment type="subunit">
    <text evidence="4">Homodimer.</text>
</comment>
<dbReference type="SUPFAM" id="SSF53383">
    <property type="entry name" value="PLP-dependent transferases"/>
    <property type="match status" value="1"/>
</dbReference>
<dbReference type="InterPro" id="IPR004636">
    <property type="entry name" value="AcOrn/SuccOrn_fam"/>
</dbReference>
<dbReference type="InterPro" id="IPR050103">
    <property type="entry name" value="Class-III_PLP-dep_AT"/>
</dbReference>
<feature type="binding site" evidence="4">
    <location>
        <position position="290"/>
    </location>
    <ligand>
        <name>N(2)-acetyl-L-ornithine</name>
        <dbReference type="ChEBI" id="CHEBI:57805"/>
    </ligand>
</feature>
<comment type="catalytic activity">
    <reaction evidence="4">
        <text>N(2)-acetyl-L-ornithine + 2-oxoglutarate = N-acetyl-L-glutamate 5-semialdehyde + L-glutamate</text>
        <dbReference type="Rhea" id="RHEA:18049"/>
        <dbReference type="ChEBI" id="CHEBI:16810"/>
        <dbReference type="ChEBI" id="CHEBI:29123"/>
        <dbReference type="ChEBI" id="CHEBI:29985"/>
        <dbReference type="ChEBI" id="CHEBI:57805"/>
        <dbReference type="EC" id="2.6.1.11"/>
    </reaction>
</comment>
<dbReference type="NCBIfam" id="TIGR00707">
    <property type="entry name" value="argD"/>
    <property type="match status" value="1"/>
</dbReference>
<dbReference type="InterPro" id="IPR049704">
    <property type="entry name" value="Aminotrans_3_PPA_site"/>
</dbReference>
<dbReference type="Gene3D" id="3.40.640.10">
    <property type="entry name" value="Type I PLP-dependent aspartate aminotransferase-like (Major domain)"/>
    <property type="match status" value="1"/>
</dbReference>
<dbReference type="CDD" id="cd00610">
    <property type="entry name" value="OAT_like"/>
    <property type="match status" value="1"/>
</dbReference>
<dbReference type="PIRSF" id="PIRSF000521">
    <property type="entry name" value="Transaminase_4ab_Lys_Orn"/>
    <property type="match status" value="1"/>
</dbReference>
<comment type="similarity">
    <text evidence="4">Belongs to the class-III pyridoxal-phosphate-dependent aminotransferase family. ArgD subfamily.</text>
</comment>
<dbReference type="Proteomes" id="UP000655420">
    <property type="component" value="Unassembled WGS sequence"/>
</dbReference>
<dbReference type="InterPro" id="IPR015422">
    <property type="entry name" value="PyrdxlP-dep_Trfase_small"/>
</dbReference>
<dbReference type="GO" id="GO:0006526">
    <property type="term" value="P:L-arginine biosynthetic process"/>
    <property type="evidence" value="ECO:0007669"/>
    <property type="project" value="UniProtKB-UniRule"/>
</dbReference>
<dbReference type="GO" id="GO:0005737">
    <property type="term" value="C:cytoplasm"/>
    <property type="evidence" value="ECO:0007669"/>
    <property type="project" value="UniProtKB-SubCell"/>
</dbReference>
<evidence type="ECO:0000256" key="2">
    <source>
        <dbReference type="ARBA" id="ARBA00022679"/>
    </source>
</evidence>
<dbReference type="GO" id="GO:0003992">
    <property type="term" value="F:N2-acetyl-L-ornithine:2-oxoglutarate 5-aminotransferase activity"/>
    <property type="evidence" value="ECO:0007669"/>
    <property type="project" value="UniProtKB-UniRule"/>
</dbReference>
<keyword evidence="1 4" id="KW-0032">Aminotransferase</keyword>
<dbReference type="UniPathway" id="UPA00068">
    <property type="reaction ID" value="UER00109"/>
</dbReference>
<protein>
    <recommendedName>
        <fullName evidence="4">Acetylornithine aminotransferase</fullName>
        <shortName evidence="4">ACOAT</shortName>
        <ecNumber evidence="4">2.6.1.11</ecNumber>
    </recommendedName>
</protein>
<keyword evidence="6" id="KW-1185">Reference proteome</keyword>
<dbReference type="InterPro" id="IPR005814">
    <property type="entry name" value="Aminotrans_3"/>
</dbReference>
<evidence type="ECO:0000256" key="4">
    <source>
        <dbReference type="HAMAP-Rule" id="MF_01107"/>
    </source>
</evidence>
<evidence type="ECO:0000313" key="6">
    <source>
        <dbReference type="Proteomes" id="UP000655420"/>
    </source>
</evidence>
<keyword evidence="4" id="KW-0028">Amino-acid biosynthesis</keyword>
<reference evidence="5" key="1">
    <citation type="submission" date="2020-12" db="EMBL/GenBank/DDBJ databases">
        <title>Bacterial taxonomy.</title>
        <authorList>
            <person name="Pan X."/>
        </authorList>
    </citation>
    <scope>NUCLEOTIDE SEQUENCE</scope>
    <source>
        <strain evidence="5">M0105</strain>
    </source>
</reference>
<dbReference type="FunFam" id="3.40.640.10:FF:000004">
    <property type="entry name" value="Acetylornithine aminotransferase"/>
    <property type="match status" value="1"/>
</dbReference>
<name>A0A8J7M9I9_9RHOB</name>
<gene>
    <name evidence="4" type="primary">argD</name>
    <name evidence="5" type="ORF">H0I76_12050</name>
</gene>
<evidence type="ECO:0000313" key="5">
    <source>
        <dbReference type="EMBL" id="MBK0399924.1"/>
    </source>
</evidence>
<dbReference type="EMBL" id="JAEHHL010000007">
    <property type="protein sequence ID" value="MBK0399924.1"/>
    <property type="molecule type" value="Genomic_DNA"/>
</dbReference>
<feature type="binding site" evidence="4">
    <location>
        <position position="151"/>
    </location>
    <ligand>
        <name>N(2)-acetyl-L-ornithine</name>
        <dbReference type="ChEBI" id="CHEBI:57805"/>
    </ligand>
</feature>
<feature type="binding site" evidence="4">
    <location>
        <position position="291"/>
    </location>
    <ligand>
        <name>pyridoxal 5'-phosphate</name>
        <dbReference type="ChEBI" id="CHEBI:597326"/>
    </ligand>
</feature>
<keyword evidence="3 4" id="KW-0663">Pyridoxal phosphate</keyword>
<accession>A0A8J7M9I9</accession>
<dbReference type="GO" id="GO:0042802">
    <property type="term" value="F:identical protein binding"/>
    <property type="evidence" value="ECO:0007669"/>
    <property type="project" value="TreeGrafter"/>
</dbReference>
<keyword evidence="4" id="KW-0055">Arginine biosynthesis</keyword>
<dbReference type="NCBIfam" id="NF002325">
    <property type="entry name" value="PRK01278.1"/>
    <property type="match status" value="1"/>
</dbReference>
<feature type="binding site" evidence="4">
    <location>
        <position position="148"/>
    </location>
    <ligand>
        <name>pyridoxal 5'-phosphate</name>
        <dbReference type="ChEBI" id="CHEBI:597326"/>
    </ligand>
</feature>
<evidence type="ECO:0000256" key="1">
    <source>
        <dbReference type="ARBA" id="ARBA00022576"/>
    </source>
</evidence>
<dbReference type="AlphaFoldDB" id="A0A8J7M9I9"/>
<keyword evidence="2 4" id="KW-0808">Transferase</keyword>
<organism evidence="5 6">
    <name type="scientific">Thermohalobaculum xanthum</name>
    <dbReference type="NCBI Taxonomy" id="2753746"/>
    <lineage>
        <taxon>Bacteria</taxon>
        <taxon>Pseudomonadati</taxon>
        <taxon>Pseudomonadota</taxon>
        <taxon>Alphaproteobacteria</taxon>
        <taxon>Rhodobacterales</taxon>
        <taxon>Paracoccaceae</taxon>
        <taxon>Thermohalobaculum</taxon>
    </lineage>
</organism>